<evidence type="ECO:0000313" key="2">
    <source>
        <dbReference type="Proteomes" id="UP001499959"/>
    </source>
</evidence>
<gene>
    <name evidence="1" type="ORF">GCM10023307_31020</name>
</gene>
<organism evidence="1 2">
    <name type="scientific">Lysobacter hankyongensis</name>
    <dbReference type="NCBI Taxonomy" id="1176535"/>
    <lineage>
        <taxon>Bacteria</taxon>
        <taxon>Pseudomonadati</taxon>
        <taxon>Pseudomonadota</taxon>
        <taxon>Gammaproteobacteria</taxon>
        <taxon>Lysobacterales</taxon>
        <taxon>Lysobacteraceae</taxon>
        <taxon>Lysobacter</taxon>
    </lineage>
</organism>
<reference evidence="2" key="1">
    <citation type="journal article" date="2019" name="Int. J. Syst. Evol. Microbiol.">
        <title>The Global Catalogue of Microorganisms (GCM) 10K type strain sequencing project: providing services to taxonomists for standard genome sequencing and annotation.</title>
        <authorList>
            <consortium name="The Broad Institute Genomics Platform"/>
            <consortium name="The Broad Institute Genome Sequencing Center for Infectious Disease"/>
            <person name="Wu L."/>
            <person name="Ma J."/>
        </authorList>
    </citation>
    <scope>NUCLEOTIDE SEQUENCE [LARGE SCALE GENOMIC DNA]</scope>
    <source>
        <strain evidence="2">JCM 18204</strain>
    </source>
</reference>
<proteinExistence type="predicted"/>
<evidence type="ECO:0000313" key="1">
    <source>
        <dbReference type="EMBL" id="GAA4802154.1"/>
    </source>
</evidence>
<accession>A0ABP9BY21</accession>
<name>A0ABP9BY21_9GAMM</name>
<sequence>MIINSIADGQVTSNQLVEFNFRAISYSVSGSKSTLSGEVAAGHYQSIDATATGNGPYKVTLGYVNHSYQAQPVMVDSNDAMVTFWMAFPAGPNHPQTFVFANQK</sequence>
<dbReference type="Proteomes" id="UP001499959">
    <property type="component" value="Unassembled WGS sequence"/>
</dbReference>
<protein>
    <submittedName>
        <fullName evidence="1">Uncharacterized protein</fullName>
    </submittedName>
</protein>
<dbReference type="RefSeq" id="WP_345304260.1">
    <property type="nucleotide sequence ID" value="NZ_BAABJE010000017.1"/>
</dbReference>
<comment type="caution">
    <text evidence="1">The sequence shown here is derived from an EMBL/GenBank/DDBJ whole genome shotgun (WGS) entry which is preliminary data.</text>
</comment>
<keyword evidence="2" id="KW-1185">Reference proteome</keyword>
<dbReference type="EMBL" id="BAABJE010000017">
    <property type="protein sequence ID" value="GAA4802154.1"/>
    <property type="molecule type" value="Genomic_DNA"/>
</dbReference>